<sequence length="151" mass="17316">MNRDKTPLFRKINTRARGVRHNFGGDFKNSRNKKRETLEQTKGSMHGKKERGLDYTPLFRFLLSKVGNDWEDVLSEAKSRLDKPEPIYWVVALNEEDRKDFVRVGESTYVSGMFIDGGKLQLSNPELKAKDLAPFCDCCTHTLNGKVFGTE</sequence>
<evidence type="ECO:0000313" key="2">
    <source>
        <dbReference type="EMBL" id="PKV62891.1"/>
    </source>
</evidence>
<dbReference type="EMBL" id="PJMU01000003">
    <property type="protein sequence ID" value="PKV62891.1"/>
    <property type="molecule type" value="Genomic_DNA"/>
</dbReference>
<proteinExistence type="predicted"/>
<feature type="region of interest" description="Disordered" evidence="1">
    <location>
        <begin position="24"/>
        <end position="49"/>
    </location>
</feature>
<organism evidence="2 3">
    <name type="scientific">Pontibacter ramchanderi</name>
    <dbReference type="NCBI Taxonomy" id="1179743"/>
    <lineage>
        <taxon>Bacteria</taxon>
        <taxon>Pseudomonadati</taxon>
        <taxon>Bacteroidota</taxon>
        <taxon>Cytophagia</taxon>
        <taxon>Cytophagales</taxon>
        <taxon>Hymenobacteraceae</taxon>
        <taxon>Pontibacter</taxon>
    </lineage>
</organism>
<reference evidence="2 3" key="1">
    <citation type="submission" date="2017-12" db="EMBL/GenBank/DDBJ databases">
        <title>Genomic Encyclopedia of Type Strains, Phase III (KMG-III): the genomes of soil and plant-associated and newly described type strains.</title>
        <authorList>
            <person name="Whitman W."/>
        </authorList>
    </citation>
    <scope>NUCLEOTIDE SEQUENCE [LARGE SCALE GENOMIC DNA]</scope>
    <source>
        <strain evidence="2 3">LP43</strain>
    </source>
</reference>
<evidence type="ECO:0000256" key="1">
    <source>
        <dbReference type="SAM" id="MobiDB-lite"/>
    </source>
</evidence>
<dbReference type="RefSeq" id="WP_101445065.1">
    <property type="nucleotide sequence ID" value="NZ_PJMU01000003.1"/>
</dbReference>
<gene>
    <name evidence="2" type="ORF">BD749_2721</name>
</gene>
<evidence type="ECO:0000313" key="3">
    <source>
        <dbReference type="Proteomes" id="UP000233782"/>
    </source>
</evidence>
<name>A0A2N3U814_9BACT</name>
<dbReference type="OrthoDB" id="450143at2"/>
<keyword evidence="3" id="KW-1185">Reference proteome</keyword>
<protein>
    <submittedName>
        <fullName evidence="2">Uncharacterized protein</fullName>
    </submittedName>
</protein>
<comment type="caution">
    <text evidence="2">The sequence shown here is derived from an EMBL/GenBank/DDBJ whole genome shotgun (WGS) entry which is preliminary data.</text>
</comment>
<dbReference type="AlphaFoldDB" id="A0A2N3U814"/>
<accession>A0A2N3U814</accession>
<dbReference type="Proteomes" id="UP000233782">
    <property type="component" value="Unassembled WGS sequence"/>
</dbReference>